<sequence length="80" mass="8542">MRSFVAGHEARSTTDFLELALGTPVELWFGEQGESAEERAAREAAARDILADDPALYGRMIRLAADLIGAPGEVPWGVAA</sequence>
<name>A0ABS7QXW9_9ACTN</name>
<dbReference type="Proteomes" id="UP001198565">
    <property type="component" value="Unassembled WGS sequence"/>
</dbReference>
<keyword evidence="2" id="KW-1185">Reference proteome</keyword>
<evidence type="ECO:0008006" key="3">
    <source>
        <dbReference type="Google" id="ProtNLM"/>
    </source>
</evidence>
<protein>
    <recommendedName>
        <fullName evidence="3">DUF5753 domain-containing protein</fullName>
    </recommendedName>
</protein>
<evidence type="ECO:0000313" key="1">
    <source>
        <dbReference type="EMBL" id="MBY8888050.1"/>
    </source>
</evidence>
<comment type="caution">
    <text evidence="1">The sequence shown here is derived from an EMBL/GenBank/DDBJ whole genome shotgun (WGS) entry which is preliminary data.</text>
</comment>
<dbReference type="EMBL" id="JAINVZ010000021">
    <property type="protein sequence ID" value="MBY8888050.1"/>
    <property type="molecule type" value="Genomic_DNA"/>
</dbReference>
<accession>A0ABS7QXW9</accession>
<gene>
    <name evidence="1" type="ORF">K7472_24880</name>
</gene>
<proteinExistence type="predicted"/>
<reference evidence="1 2" key="1">
    <citation type="submission" date="2021-08" db="EMBL/GenBank/DDBJ databases">
        <title>Streptomyces sp. PTM05 isolated from lichen.</title>
        <authorList>
            <person name="Somphong A."/>
            <person name="Phongsopitanun W."/>
            <person name="Tanasupawat S."/>
        </authorList>
    </citation>
    <scope>NUCLEOTIDE SEQUENCE [LARGE SCALE GENOMIC DNA]</scope>
    <source>
        <strain evidence="1 2">Ptm05</strain>
    </source>
</reference>
<dbReference type="RefSeq" id="WP_222980787.1">
    <property type="nucleotide sequence ID" value="NZ_JAINVZ010000021.1"/>
</dbReference>
<organism evidence="1 2">
    <name type="scientific">Streptantibioticus parmotrematis</name>
    <dbReference type="NCBI Taxonomy" id="2873249"/>
    <lineage>
        <taxon>Bacteria</taxon>
        <taxon>Bacillati</taxon>
        <taxon>Actinomycetota</taxon>
        <taxon>Actinomycetes</taxon>
        <taxon>Kitasatosporales</taxon>
        <taxon>Streptomycetaceae</taxon>
        <taxon>Streptantibioticus</taxon>
    </lineage>
</organism>
<evidence type="ECO:0000313" key="2">
    <source>
        <dbReference type="Proteomes" id="UP001198565"/>
    </source>
</evidence>